<feature type="compositionally biased region" description="Gly residues" evidence="8">
    <location>
        <begin position="541"/>
        <end position="552"/>
    </location>
</feature>
<evidence type="ECO:0000256" key="7">
    <source>
        <dbReference type="SAM" id="Coils"/>
    </source>
</evidence>
<evidence type="ECO:0000256" key="5">
    <source>
        <dbReference type="ARBA" id="ARBA00022553"/>
    </source>
</evidence>
<feature type="region of interest" description="Disordered" evidence="8">
    <location>
        <begin position="574"/>
        <end position="681"/>
    </location>
</feature>
<comment type="subcellular location">
    <subcellularLocation>
        <location evidence="2">Cytoplasm</location>
    </subcellularLocation>
    <subcellularLocation>
        <location evidence="1">Nucleus</location>
    </subcellularLocation>
</comment>
<feature type="compositionally biased region" description="Basic and acidic residues" evidence="8">
    <location>
        <begin position="613"/>
        <end position="625"/>
    </location>
</feature>
<protein>
    <recommendedName>
        <fullName evidence="11">Microtubule-associated protein</fullName>
    </recommendedName>
</protein>
<evidence type="ECO:0000256" key="3">
    <source>
        <dbReference type="ARBA" id="ARBA00006187"/>
    </source>
</evidence>
<proteinExistence type="inferred from homology"/>
<keyword evidence="5" id="KW-0597">Phosphoprotein</keyword>
<evidence type="ECO:0000313" key="9">
    <source>
        <dbReference type="EMBL" id="KAL2608258.1"/>
    </source>
</evidence>
<dbReference type="GO" id="GO:0005737">
    <property type="term" value="C:cytoplasm"/>
    <property type="evidence" value="ECO:0007669"/>
    <property type="project" value="UniProtKB-SubCell"/>
</dbReference>
<feature type="compositionally biased region" description="Pro residues" evidence="8">
    <location>
        <begin position="583"/>
        <end position="595"/>
    </location>
</feature>
<evidence type="ECO:0000256" key="6">
    <source>
        <dbReference type="ARBA" id="ARBA00023242"/>
    </source>
</evidence>
<reference evidence="9 10" key="1">
    <citation type="submission" date="2024-09" db="EMBL/GenBank/DDBJ databases">
        <title>Chromosome-scale assembly of Riccia fluitans.</title>
        <authorList>
            <person name="Paukszto L."/>
            <person name="Sawicki J."/>
            <person name="Karawczyk K."/>
            <person name="Piernik-Szablinska J."/>
            <person name="Szczecinska M."/>
            <person name="Mazdziarz M."/>
        </authorList>
    </citation>
    <scope>NUCLEOTIDE SEQUENCE [LARGE SCALE GENOMIC DNA]</scope>
    <source>
        <strain evidence="9">Rf_01</strain>
        <tissue evidence="9">Aerial parts of the thallus</tissue>
    </source>
</reference>
<dbReference type="Pfam" id="PF03999">
    <property type="entry name" value="MAP65_ASE1"/>
    <property type="match status" value="1"/>
</dbReference>
<keyword evidence="7" id="KW-0175">Coiled coil</keyword>
<feature type="region of interest" description="Disordered" evidence="8">
    <location>
        <begin position="525"/>
        <end position="558"/>
    </location>
</feature>
<dbReference type="Proteomes" id="UP001605036">
    <property type="component" value="Unassembled WGS sequence"/>
</dbReference>
<dbReference type="EMBL" id="JBHFFA010000008">
    <property type="protein sequence ID" value="KAL2608258.1"/>
    <property type="molecule type" value="Genomic_DNA"/>
</dbReference>
<gene>
    <name evidence="9" type="ORF">R1flu_026831</name>
</gene>
<evidence type="ECO:0000256" key="8">
    <source>
        <dbReference type="SAM" id="MobiDB-lite"/>
    </source>
</evidence>
<dbReference type="FunFam" id="1.20.58.1520:FF:000002">
    <property type="entry name" value="65-kDa microtubule-associated protein 6"/>
    <property type="match status" value="1"/>
</dbReference>
<organism evidence="9 10">
    <name type="scientific">Riccia fluitans</name>
    <dbReference type="NCBI Taxonomy" id="41844"/>
    <lineage>
        <taxon>Eukaryota</taxon>
        <taxon>Viridiplantae</taxon>
        <taxon>Streptophyta</taxon>
        <taxon>Embryophyta</taxon>
        <taxon>Marchantiophyta</taxon>
        <taxon>Marchantiopsida</taxon>
        <taxon>Marchantiidae</taxon>
        <taxon>Marchantiales</taxon>
        <taxon>Ricciaceae</taxon>
        <taxon>Riccia</taxon>
    </lineage>
</organism>
<keyword evidence="10" id="KW-1185">Reference proteome</keyword>
<dbReference type="AlphaFoldDB" id="A0ABD1XH20"/>
<keyword evidence="4" id="KW-0963">Cytoplasm</keyword>
<dbReference type="PANTHER" id="PTHR19321">
    <property type="entry name" value="PROTEIN REGULATOR OF CYTOKINESIS 1 PRC1-RELATED"/>
    <property type="match status" value="1"/>
</dbReference>
<evidence type="ECO:0000256" key="1">
    <source>
        <dbReference type="ARBA" id="ARBA00004123"/>
    </source>
</evidence>
<evidence type="ECO:0008006" key="11">
    <source>
        <dbReference type="Google" id="ProtNLM"/>
    </source>
</evidence>
<sequence>MILALCPCGGQGVDTRSWNARICGWSKQWSPMGQQTQQVDTTCGSLLRELQHIWDEVGESDAERDRMLLQLEQECLEVYRRKVDQASHARARLHQALADAEAELANLFSIMGDRPAQWEKRSGTLKEQVASVAPQLEELREKKEERVRQFIEVKTQIQKIIAEISGTPVTDTAFVNTLDADLTLRRLEEYHAQLQTLQKEKNDRLVQVLEYVNVVHDLCAVLGLDFFKTITEVDPSLDESNGGQLKSINNETLERLRKSIQLLQDEKKQRIQKLQDLGTAMLELWNLMDTPADEQQMFQHITCNIAASAYEVTSPGALTLEVIEQAELEVERLDQLKASKMKELVQKKRTELEEICRRAHMEPDPSTAPEKTNALIESGIVDPSELLGSLEEQIGKAREEAYSRREIMEKMEKWLHACEEESWLEDYNKDENRYNASKGAHINLKRAERARATVNKLPALVESLTARTRAWEEERETLFLYDGVRLLAMLDEYNFIRQEKEEEKRKARDQKRLQEQLMNEQEVLFGSRPSPNKGVMIAKKPGGGLRANGGNGTTPTSRRLSLGVSMLQSNNADSLLPRVGLTPPHPRPDNPPPPNSAIGPVFPEWGTGNSSNDDNHLKGEYKGEQGTRFPLSPVSGAAPLSNGHSSEDNSSRHSGGSPGKPVGRSPVSSPARTAEWVDRENTTPAVQEYSFEERRASTLQGDMGTTYWQTRFYLEEATYILREGSIYQQFVCIQVLPHQPVVEDDVDGGVVQLGDRGTYLDTASPVRFRC</sequence>
<accession>A0ABD1XH20</accession>
<feature type="coiled-coil region" evidence="7">
    <location>
        <begin position="246"/>
        <end position="273"/>
    </location>
</feature>
<keyword evidence="6" id="KW-0539">Nucleus</keyword>
<dbReference type="PANTHER" id="PTHR19321:SF41">
    <property type="entry name" value="FASCETTO-RELATED"/>
    <property type="match status" value="1"/>
</dbReference>
<comment type="caution">
    <text evidence="9">The sequence shown here is derived from an EMBL/GenBank/DDBJ whole genome shotgun (WGS) entry which is preliminary data.</text>
</comment>
<dbReference type="GO" id="GO:0005634">
    <property type="term" value="C:nucleus"/>
    <property type="evidence" value="ECO:0007669"/>
    <property type="project" value="UniProtKB-SubCell"/>
</dbReference>
<evidence type="ECO:0000256" key="2">
    <source>
        <dbReference type="ARBA" id="ARBA00004496"/>
    </source>
</evidence>
<feature type="coiled-coil region" evidence="7">
    <location>
        <begin position="486"/>
        <end position="520"/>
    </location>
</feature>
<name>A0ABD1XH20_9MARC</name>
<evidence type="ECO:0000256" key="4">
    <source>
        <dbReference type="ARBA" id="ARBA00022490"/>
    </source>
</evidence>
<dbReference type="InterPro" id="IPR007145">
    <property type="entry name" value="MAP65_Ase1_PRC1"/>
</dbReference>
<evidence type="ECO:0000313" key="10">
    <source>
        <dbReference type="Proteomes" id="UP001605036"/>
    </source>
</evidence>
<dbReference type="Gene3D" id="1.20.58.1520">
    <property type="match status" value="1"/>
</dbReference>
<comment type="similarity">
    <text evidence="3">Belongs to the MAP65/ASE1 family.</text>
</comment>